<evidence type="ECO:0000313" key="2">
    <source>
        <dbReference type="EMBL" id="ABD11522.1"/>
    </source>
</evidence>
<dbReference type="EMBL" id="CP000249">
    <property type="protein sequence ID" value="ABD11522.1"/>
    <property type="molecule type" value="Genomic_DNA"/>
</dbReference>
<dbReference type="STRING" id="106370.Francci3_2150"/>
<dbReference type="Pfam" id="PF13358">
    <property type="entry name" value="DDE_3"/>
    <property type="match status" value="1"/>
</dbReference>
<name>Q2JB20_FRACC</name>
<evidence type="ECO:0000313" key="3">
    <source>
        <dbReference type="Proteomes" id="UP000001937"/>
    </source>
</evidence>
<sequence>MSARTPSASGGAGSPARAWRGWLTGAARAGHGPRVEFEYERGGTVAYFAAYDVQRAQVIGRIEDTTGIVPFGRLAAQVMNSEPYASARRVFWIVDNGSSHRGQASIDRMRAAHPTATLVHLPVHASWLNQVEVYFSILQRKAIERGDLADFADLDALAARVMGFQTLYNQTATRFDWKYTRADLLKTASRLNLAA</sequence>
<dbReference type="PhylomeDB" id="Q2JB20"/>
<reference evidence="2 3" key="1">
    <citation type="journal article" date="2007" name="Genome Res.">
        <title>Genome characteristics of facultatively symbiotic Frankia sp. strains reflect host range and host plant biogeography.</title>
        <authorList>
            <person name="Normand P."/>
            <person name="Lapierre P."/>
            <person name="Tisa L.S."/>
            <person name="Gogarten J.P."/>
            <person name="Alloisio N."/>
            <person name="Bagnarol E."/>
            <person name="Bassi C.A."/>
            <person name="Berry A.M."/>
            <person name="Bickhart D.M."/>
            <person name="Choisne N."/>
            <person name="Couloux A."/>
            <person name="Cournoyer B."/>
            <person name="Cruveiller S."/>
            <person name="Daubin V."/>
            <person name="Demange N."/>
            <person name="Francino M.P."/>
            <person name="Goltsman E."/>
            <person name="Huang Y."/>
            <person name="Kopp O.R."/>
            <person name="Labarre L."/>
            <person name="Lapidus A."/>
            <person name="Lavire C."/>
            <person name="Marechal J."/>
            <person name="Martinez M."/>
            <person name="Mastronunzio J.E."/>
            <person name="Mullin B.C."/>
            <person name="Niemann J."/>
            <person name="Pujic P."/>
            <person name="Rawnsley T."/>
            <person name="Rouy Z."/>
            <person name="Schenowitz C."/>
            <person name="Sellstedt A."/>
            <person name="Tavares F."/>
            <person name="Tomkins J.P."/>
            <person name="Vallenet D."/>
            <person name="Valverde C."/>
            <person name="Wall L.G."/>
            <person name="Wang Y."/>
            <person name="Medigue C."/>
            <person name="Benson D.R."/>
        </authorList>
    </citation>
    <scope>NUCLEOTIDE SEQUENCE [LARGE SCALE GENOMIC DNA]</scope>
    <source>
        <strain evidence="3">DSM 45818 / CECT 9043 / CcI3</strain>
    </source>
</reference>
<dbReference type="eggNOG" id="COG3335">
    <property type="taxonomic scope" value="Bacteria"/>
</dbReference>
<keyword evidence="3" id="KW-1185">Reference proteome</keyword>
<dbReference type="AlphaFoldDB" id="Q2JB20"/>
<gene>
    <name evidence="2" type="ordered locus">Francci3_2150</name>
</gene>
<dbReference type="Proteomes" id="UP000001937">
    <property type="component" value="Chromosome"/>
</dbReference>
<accession>Q2JB20</accession>
<dbReference type="HOGENOM" id="CLU_041125_2_2_11"/>
<proteinExistence type="predicted"/>
<organism evidence="2 3">
    <name type="scientific">Frankia casuarinae (strain DSM 45818 / CECT 9043 / HFP020203 / CcI3)</name>
    <dbReference type="NCBI Taxonomy" id="106370"/>
    <lineage>
        <taxon>Bacteria</taxon>
        <taxon>Bacillati</taxon>
        <taxon>Actinomycetota</taxon>
        <taxon>Actinomycetes</taxon>
        <taxon>Frankiales</taxon>
        <taxon>Frankiaceae</taxon>
        <taxon>Frankia</taxon>
    </lineage>
</organism>
<dbReference type="InterPro" id="IPR038717">
    <property type="entry name" value="Tc1-like_DDE_dom"/>
</dbReference>
<protein>
    <submittedName>
        <fullName evidence="2">IS630 family transposase</fullName>
    </submittedName>
</protein>
<dbReference type="KEGG" id="fra:Francci3_2150"/>
<evidence type="ECO:0000259" key="1">
    <source>
        <dbReference type="Pfam" id="PF13358"/>
    </source>
</evidence>
<feature type="domain" description="Tc1-like transposase DDE" evidence="1">
    <location>
        <begin position="25"/>
        <end position="154"/>
    </location>
</feature>